<dbReference type="SUPFAM" id="SSF109604">
    <property type="entry name" value="HD-domain/PDEase-like"/>
    <property type="match status" value="1"/>
</dbReference>
<feature type="domain" description="HD" evidence="1">
    <location>
        <begin position="39"/>
        <end position="157"/>
    </location>
</feature>
<dbReference type="NCBIfam" id="TIGR00277">
    <property type="entry name" value="HDIG"/>
    <property type="match status" value="1"/>
</dbReference>
<dbReference type="AlphaFoldDB" id="A0A4R3K380"/>
<dbReference type="CDD" id="cd00077">
    <property type="entry name" value="HDc"/>
    <property type="match status" value="1"/>
</dbReference>
<dbReference type="Gene3D" id="1.10.3210.10">
    <property type="entry name" value="Hypothetical protein af1432"/>
    <property type="match status" value="1"/>
</dbReference>
<reference evidence="2 3" key="1">
    <citation type="submission" date="2019-03" db="EMBL/GenBank/DDBJ databases">
        <title>Genomic Encyclopedia of Type Strains, Phase IV (KMG-IV): sequencing the most valuable type-strain genomes for metagenomic binning, comparative biology and taxonomic classification.</title>
        <authorList>
            <person name="Goeker M."/>
        </authorList>
    </citation>
    <scope>NUCLEOTIDE SEQUENCE [LARGE SCALE GENOMIC DNA]</scope>
    <source>
        <strain evidence="2 3">DSM 20467</strain>
    </source>
</reference>
<protein>
    <submittedName>
        <fullName evidence="2">Putative nucleotidyltransferase with HDIG domain</fullName>
    </submittedName>
</protein>
<name>A0A4R3K380_9FIRM</name>
<dbReference type="RefSeq" id="WP_132551093.1">
    <property type="nucleotide sequence ID" value="NZ_SMAA01000018.1"/>
</dbReference>
<dbReference type="InterPro" id="IPR006675">
    <property type="entry name" value="HDIG_dom"/>
</dbReference>
<dbReference type="Proteomes" id="UP000295188">
    <property type="component" value="Unassembled WGS sequence"/>
</dbReference>
<sequence>MKTLNEIEQYYQENTEWMNKYIKSFYNDNKEIQAGISIKEVHTKKVASISGVLAGHLQLNKHDVILAQIIGLFHDIGRFKQFTIYKTFNDALSENHALLGLKVLQEYNLLERLSSDDRQLLEFAIRNHNAKQIEQTKDKRQLLFAKIIRDADKLDIFRVLRPYLTTGDIEPCSAVFVEQFKNGGQCDYKLIRTQNDRKLVRLLWIYDINFSWTLSKIVSQGYIEEIINSLPQTADMKIGFGVLKNYISQKLKQPDMPVAY</sequence>
<evidence type="ECO:0000259" key="1">
    <source>
        <dbReference type="PROSITE" id="PS51831"/>
    </source>
</evidence>
<gene>
    <name evidence="2" type="ORF">EDC37_11816</name>
</gene>
<comment type="caution">
    <text evidence="2">The sequence shown here is derived from an EMBL/GenBank/DDBJ whole genome shotgun (WGS) entry which is preliminary data.</text>
</comment>
<dbReference type="Pfam" id="PF01966">
    <property type="entry name" value="HD"/>
    <property type="match status" value="1"/>
</dbReference>
<dbReference type="InterPro" id="IPR006674">
    <property type="entry name" value="HD_domain"/>
</dbReference>
<accession>A0A4R3K380</accession>
<keyword evidence="3" id="KW-1185">Reference proteome</keyword>
<dbReference type="OrthoDB" id="9797344at2"/>
<evidence type="ECO:0000313" key="3">
    <source>
        <dbReference type="Proteomes" id="UP000295188"/>
    </source>
</evidence>
<keyword evidence="2" id="KW-0808">Transferase</keyword>
<dbReference type="EMBL" id="SMAA01000018">
    <property type="protein sequence ID" value="TCS77148.1"/>
    <property type="molecule type" value="Genomic_DNA"/>
</dbReference>
<organism evidence="2 3">
    <name type="scientific">Pectinatus cerevisiiphilus</name>
    <dbReference type="NCBI Taxonomy" id="86956"/>
    <lineage>
        <taxon>Bacteria</taxon>
        <taxon>Bacillati</taxon>
        <taxon>Bacillota</taxon>
        <taxon>Negativicutes</taxon>
        <taxon>Selenomonadales</taxon>
        <taxon>Selenomonadaceae</taxon>
        <taxon>Pectinatus</taxon>
    </lineage>
</organism>
<dbReference type="GO" id="GO:0016740">
    <property type="term" value="F:transferase activity"/>
    <property type="evidence" value="ECO:0007669"/>
    <property type="project" value="UniProtKB-KW"/>
</dbReference>
<proteinExistence type="predicted"/>
<dbReference type="PROSITE" id="PS51831">
    <property type="entry name" value="HD"/>
    <property type="match status" value="1"/>
</dbReference>
<dbReference type="InterPro" id="IPR003607">
    <property type="entry name" value="HD/PDEase_dom"/>
</dbReference>
<evidence type="ECO:0000313" key="2">
    <source>
        <dbReference type="EMBL" id="TCS77148.1"/>
    </source>
</evidence>